<feature type="transmembrane region" description="Helical" evidence="2">
    <location>
        <begin position="271"/>
        <end position="289"/>
    </location>
</feature>
<dbReference type="NCBIfam" id="TIGR00229">
    <property type="entry name" value="sensory_box"/>
    <property type="match status" value="1"/>
</dbReference>
<feature type="transmembrane region" description="Helical" evidence="2">
    <location>
        <begin position="1506"/>
        <end position="1528"/>
    </location>
</feature>
<feature type="transmembrane region" description="Helical" evidence="2">
    <location>
        <begin position="170"/>
        <end position="195"/>
    </location>
</feature>
<dbReference type="PROSITE" id="PS50112">
    <property type="entry name" value="PAS"/>
    <property type="match status" value="1"/>
</dbReference>
<accession>A0A0G4IT22</accession>
<dbReference type="Proteomes" id="UP000039324">
    <property type="component" value="Unassembled WGS sequence"/>
</dbReference>
<dbReference type="InterPro" id="IPR057352">
    <property type="entry name" value="TPR_TmcB/C"/>
</dbReference>
<proteinExistence type="predicted"/>
<dbReference type="Gene3D" id="3.30.450.20">
    <property type="entry name" value="PAS domain"/>
    <property type="match status" value="1"/>
</dbReference>
<feature type="transmembrane region" description="Helical" evidence="2">
    <location>
        <begin position="104"/>
        <end position="125"/>
    </location>
</feature>
<gene>
    <name evidence="4" type="ORF">PBRA_006529</name>
    <name evidence="5" type="ORF">PLBR_LOCUS1716</name>
</gene>
<feature type="transmembrane region" description="Helical" evidence="2">
    <location>
        <begin position="240"/>
        <end position="259"/>
    </location>
</feature>
<evidence type="ECO:0000256" key="2">
    <source>
        <dbReference type="SAM" id="Phobius"/>
    </source>
</evidence>
<feature type="transmembrane region" description="Helical" evidence="2">
    <location>
        <begin position="1116"/>
        <end position="1135"/>
    </location>
</feature>
<evidence type="ECO:0000313" key="4">
    <source>
        <dbReference type="EMBL" id="CEO98415.1"/>
    </source>
</evidence>
<evidence type="ECO:0000313" key="5">
    <source>
        <dbReference type="EMBL" id="SPQ94501.1"/>
    </source>
</evidence>
<dbReference type="SUPFAM" id="SSF55785">
    <property type="entry name" value="PYP-like sensor domain (PAS domain)"/>
    <property type="match status" value="1"/>
</dbReference>
<evidence type="ECO:0000259" key="3">
    <source>
        <dbReference type="PROSITE" id="PS50112"/>
    </source>
</evidence>
<feature type="region of interest" description="Disordered" evidence="1">
    <location>
        <begin position="807"/>
        <end position="875"/>
    </location>
</feature>
<feature type="region of interest" description="Disordered" evidence="1">
    <location>
        <begin position="559"/>
        <end position="582"/>
    </location>
</feature>
<feature type="transmembrane region" description="Helical" evidence="2">
    <location>
        <begin position="924"/>
        <end position="945"/>
    </location>
</feature>
<feature type="transmembrane region" description="Helical" evidence="2">
    <location>
        <begin position="301"/>
        <end position="320"/>
    </location>
</feature>
<dbReference type="PANTHER" id="PTHR31600:SF2">
    <property type="entry name" value="GAMETE ENRICHED GENE 10 PROTEIN-RELATED"/>
    <property type="match status" value="1"/>
</dbReference>
<evidence type="ECO:0000313" key="7">
    <source>
        <dbReference type="Proteomes" id="UP000290189"/>
    </source>
</evidence>
<dbReference type="OrthoDB" id="542352at2759"/>
<dbReference type="OMA" id="QDMERYT"/>
<keyword evidence="2" id="KW-0472">Membrane</keyword>
<geneLocation type="mitochondrion" evidence="5"/>
<evidence type="ECO:0000256" key="1">
    <source>
        <dbReference type="SAM" id="MobiDB-lite"/>
    </source>
</evidence>
<dbReference type="Pfam" id="PF25474">
    <property type="entry name" value="TPR_TmcB"/>
    <property type="match status" value="1"/>
</dbReference>
<dbReference type="EMBL" id="OVEO01000002">
    <property type="protein sequence ID" value="SPQ94501.1"/>
    <property type="molecule type" value="Genomic_DNA"/>
</dbReference>
<dbReference type="EMBL" id="CDSF01000084">
    <property type="protein sequence ID" value="CEO98415.1"/>
    <property type="molecule type" value="Genomic_DNA"/>
</dbReference>
<feature type="transmembrane region" description="Helical" evidence="2">
    <location>
        <begin position="1267"/>
        <end position="1290"/>
    </location>
</feature>
<dbReference type="Pfam" id="PF13426">
    <property type="entry name" value="PAS_9"/>
    <property type="match status" value="1"/>
</dbReference>
<keyword evidence="6" id="KW-1185">Reference proteome</keyword>
<name>A0A0G4IT22_PLABS</name>
<dbReference type="InterPro" id="IPR000014">
    <property type="entry name" value="PAS"/>
</dbReference>
<dbReference type="InterPro" id="IPR052994">
    <property type="entry name" value="Tiny_macrocysts_regulators"/>
</dbReference>
<dbReference type="InterPro" id="IPR035965">
    <property type="entry name" value="PAS-like_dom_sf"/>
</dbReference>
<feature type="transmembrane region" description="Helical" evidence="2">
    <location>
        <begin position="137"/>
        <end position="158"/>
    </location>
</feature>
<sequence length="1566" mass="169443">MADAGDDRMETAKLGDESAVLDALKHFGKNAFALSYALTLHANKSSLNVLWIAAYVLEALQMCQFLFPIDTTHLVWAPADTLWIRQLCAIVGRVPLDGAIANSAPLLVSLIVYAIAIAGALGIVSDKLTGSALFQKVFRVVLVLVSTVLYIPLLSVLINSANNNASSSSSSASGGLCTLASLILIVASAVSVAILSPMDLKATSIVSRPTQRVELAYLMLKTSFVVGGTVSSAASNYVTLLVGLGGPAAMAYVYMWILPDYSRRLTYLRGSLLWAQVWIGIVFAVAVAIDNPSSNGPVYMLLAGLPIVIGGAVVLITMRISQIEAVPVDRIQDPYEIDLKCRLVLQKAEKAAREAYLEWTLSKLTEDATEEEIFNLTSDRSVEEETAAPFYAEAKSIMDTGLSKFPTSVFLQIRAAILHFRFLDIKYVGYDHLGRAAALESAVDYDFLVYRTQRDSERVILESEANREVVDFNRYTAHLASGERYEESLTKSLTLFWGELRQPTPDTDLLRTLGEAISRDEHAARAAYKDMFRIHSRSVSSLRQFAKFLADLGHDPGSGQALEERASTLEKAEEARSHDQSFRSTLFSDRSTIVVISGDPRTLCQITNVNDAAEALFGLSRAALVGKQLDIIIPEPISRAHTAMVRRNVCESRSRLLDRKRKIVVLKRNGLIADAAIYLKAFVENNGMALSYLGIVTAMNHDDVQMVVDRRDGLVTAVSQTALDLFGITKDSVDARDIAIRSLVPDYDDRRAAFETDESFANDDSAGMDMKIVVNGAAMLVQMRFDPMPIGNGDVVDIVRIRVQGQQGIGDDASAGSSSSDSASDEKASDVGGTTVTSPGGVTEFRSVPPGSGSATVEGGRTAGTAASGVQKAVAGDPEKKASTVVSGATGSSGTASSSVSVLLTNLNRRGKSLDRTLFSFRRVYRVAVLAIMGIMTAVFVVQFMSFDTYNQYLDVLNAAVKRRTNLMQIAYNAQSLMFMSQGIQLPFASEDIARSNLVANAVALIQNDDFVHSSSSLGSAVLNAESSAVVELNTRVGSSNVIVRQLVHQACSYVAGKAQIAATTPLDQLGPGSELLYILMMNHRGDSSMLGMLNSTANGLAEEGKAALVSANEQFIIMAVVSIVLIIGILFTLLRPLVKSIERDEDQIIGFFLEISVDKVAALEKKFQDRLDQRSSDAADGDDLDDAADFNAALGQQGGGAGSQREPDTLSDHSSAGPAGAANKEDAGQVVGVPKMKKKNEDASKRRMVSTGETFSVRKAVMFVKMYFLVIVVAAYIAAVLGAIIYAPAPTELLDTGCNDLNFVGMRIVQTMLMMTSVRALGAGTGGPTANAFGYQYVDVANELSVLDNHQRLFMFGFPGYPEPGILNRKYFSDARLTVWVFDACNGWVTTNGVDYAACQTFNHGMMTAGLQAAMRLVMMLIQQSAHRFDAIQKTYEAQAARTQLPFGLYSLMTPTAINTTFQTPSFATSTVAVFQFLSQAMTNVAELVRTLVKDQVTSLQSLQITLFALVMVAIVLSYVFVFEPLIGELDANIKRTRSLLMLIPPDVMNQMSTLKDYVRRQLDR</sequence>
<feature type="compositionally biased region" description="Basic and acidic residues" evidence="1">
    <location>
        <begin position="562"/>
        <end position="581"/>
    </location>
</feature>
<feature type="domain" description="PAS" evidence="3">
    <location>
        <begin position="578"/>
        <end position="635"/>
    </location>
</feature>
<feature type="compositionally biased region" description="Low complexity" evidence="1">
    <location>
        <begin position="811"/>
        <end position="822"/>
    </location>
</feature>
<evidence type="ECO:0000313" key="6">
    <source>
        <dbReference type="Proteomes" id="UP000039324"/>
    </source>
</evidence>
<dbReference type="CDD" id="cd00130">
    <property type="entry name" value="PAS"/>
    <property type="match status" value="1"/>
</dbReference>
<dbReference type="Proteomes" id="UP000290189">
    <property type="component" value="Unassembled WGS sequence"/>
</dbReference>
<keyword evidence="2" id="KW-1133">Transmembrane helix</keyword>
<reference evidence="5 7" key="2">
    <citation type="submission" date="2018-03" db="EMBL/GenBank/DDBJ databases">
        <authorList>
            <person name="Fogelqvist J."/>
        </authorList>
    </citation>
    <scope>NUCLEOTIDE SEQUENCE [LARGE SCALE GENOMIC DNA]</scope>
</reference>
<feature type="compositionally biased region" description="Low complexity" evidence="1">
    <location>
        <begin position="830"/>
        <end position="843"/>
    </location>
</feature>
<dbReference type="PANTHER" id="PTHR31600">
    <property type="entry name" value="TINY MACROCYSTS PROTEIN B-RELATED"/>
    <property type="match status" value="1"/>
</dbReference>
<organism evidence="4 6">
    <name type="scientific">Plasmodiophora brassicae</name>
    <name type="common">Clubroot disease agent</name>
    <dbReference type="NCBI Taxonomy" id="37360"/>
    <lineage>
        <taxon>Eukaryota</taxon>
        <taxon>Sar</taxon>
        <taxon>Rhizaria</taxon>
        <taxon>Endomyxa</taxon>
        <taxon>Phytomyxea</taxon>
        <taxon>Plasmodiophorida</taxon>
        <taxon>Plasmodiophoridae</taxon>
        <taxon>Plasmodiophora</taxon>
    </lineage>
</organism>
<keyword evidence="2" id="KW-0812">Transmembrane</keyword>
<feature type="region of interest" description="Disordered" evidence="1">
    <location>
        <begin position="1196"/>
        <end position="1249"/>
    </location>
</feature>
<keyword evidence="5" id="KW-0496">Mitochondrion</keyword>
<protein>
    <recommendedName>
        <fullName evidence="3">PAS domain-containing protein</fullName>
    </recommendedName>
</protein>
<feature type="transmembrane region" description="Helical" evidence="2">
    <location>
        <begin position="49"/>
        <end position="67"/>
    </location>
</feature>
<reference evidence="4 6" key="1">
    <citation type="submission" date="2015-02" db="EMBL/GenBank/DDBJ databases">
        <authorList>
            <person name="Chooi Y.-H."/>
        </authorList>
    </citation>
    <scope>NUCLEOTIDE SEQUENCE [LARGE SCALE GENOMIC DNA]</scope>
    <source>
        <strain evidence="4">E3</strain>
    </source>
</reference>